<protein>
    <submittedName>
        <fullName evidence="1">Uncharacterized protein</fullName>
    </submittedName>
</protein>
<dbReference type="PANTHER" id="PTHR33116:SF86">
    <property type="entry name" value="REVERSE TRANSCRIPTASE DOMAIN-CONTAINING PROTEIN"/>
    <property type="match status" value="1"/>
</dbReference>
<sequence>MPTYTMQCFKLPTQVCNNIDTLISNYWWGSDIKNKKIHRISWNTLCKAKEVGGLGFQRVQDYNNALLCKQAWRLLTDPDSTLALTYKARYFPNGSFLTAELGTKPSYTWLSLLSIRDLINKRTKWELGNGKSINIWKQRWVNHTHSNMLITPCDTNFKDLMVSDLIDEVIGVWKVDLARSLLFSIDSEAILQIPLLHLDRENIHYRSSNPRRVFTVKGAYHVQRDLLTIQGGWNYQIV</sequence>
<accession>A0AAV3QZK6</accession>
<dbReference type="AlphaFoldDB" id="A0AAV3QZK6"/>
<proteinExistence type="predicted"/>
<reference evidence="1 2" key="1">
    <citation type="submission" date="2024-01" db="EMBL/GenBank/DDBJ databases">
        <title>The complete chloroplast genome sequence of Lithospermum erythrorhizon: insights into the phylogenetic relationship among Boraginaceae species and the maternal lineages of purple gromwells.</title>
        <authorList>
            <person name="Okada T."/>
            <person name="Watanabe K."/>
        </authorList>
    </citation>
    <scope>NUCLEOTIDE SEQUENCE [LARGE SCALE GENOMIC DNA]</scope>
</reference>
<dbReference type="EMBL" id="BAABME010006534">
    <property type="protein sequence ID" value="GAA0168631.1"/>
    <property type="molecule type" value="Genomic_DNA"/>
</dbReference>
<dbReference type="PANTHER" id="PTHR33116">
    <property type="entry name" value="REVERSE TRANSCRIPTASE ZINC-BINDING DOMAIN-CONTAINING PROTEIN-RELATED-RELATED"/>
    <property type="match status" value="1"/>
</dbReference>
<gene>
    <name evidence="1" type="ORF">LIER_23304</name>
</gene>
<comment type="caution">
    <text evidence="1">The sequence shown here is derived from an EMBL/GenBank/DDBJ whole genome shotgun (WGS) entry which is preliminary data.</text>
</comment>
<name>A0AAV3QZK6_LITER</name>
<keyword evidence="2" id="KW-1185">Reference proteome</keyword>
<dbReference type="Proteomes" id="UP001454036">
    <property type="component" value="Unassembled WGS sequence"/>
</dbReference>
<organism evidence="1 2">
    <name type="scientific">Lithospermum erythrorhizon</name>
    <name type="common">Purple gromwell</name>
    <name type="synonym">Lithospermum officinale var. erythrorhizon</name>
    <dbReference type="NCBI Taxonomy" id="34254"/>
    <lineage>
        <taxon>Eukaryota</taxon>
        <taxon>Viridiplantae</taxon>
        <taxon>Streptophyta</taxon>
        <taxon>Embryophyta</taxon>
        <taxon>Tracheophyta</taxon>
        <taxon>Spermatophyta</taxon>
        <taxon>Magnoliopsida</taxon>
        <taxon>eudicotyledons</taxon>
        <taxon>Gunneridae</taxon>
        <taxon>Pentapetalae</taxon>
        <taxon>asterids</taxon>
        <taxon>lamiids</taxon>
        <taxon>Boraginales</taxon>
        <taxon>Boraginaceae</taxon>
        <taxon>Boraginoideae</taxon>
        <taxon>Lithospermeae</taxon>
        <taxon>Lithospermum</taxon>
    </lineage>
</organism>
<evidence type="ECO:0000313" key="1">
    <source>
        <dbReference type="EMBL" id="GAA0168631.1"/>
    </source>
</evidence>
<evidence type="ECO:0000313" key="2">
    <source>
        <dbReference type="Proteomes" id="UP001454036"/>
    </source>
</evidence>